<dbReference type="Proteomes" id="UP000664859">
    <property type="component" value="Unassembled WGS sequence"/>
</dbReference>
<feature type="non-terminal residue" evidence="3">
    <location>
        <position position="1"/>
    </location>
</feature>
<feature type="domain" description="SMP-30/Gluconolactonase/LRE-like region" evidence="2">
    <location>
        <begin position="2"/>
        <end position="111"/>
    </location>
</feature>
<dbReference type="EMBL" id="JAFCMP010000048">
    <property type="protein sequence ID" value="KAG5189500.1"/>
    <property type="molecule type" value="Genomic_DNA"/>
</dbReference>
<dbReference type="InterPro" id="IPR013658">
    <property type="entry name" value="SGL"/>
</dbReference>
<dbReference type="GO" id="GO:0016787">
    <property type="term" value="F:hydrolase activity"/>
    <property type="evidence" value="ECO:0007669"/>
    <property type="project" value="UniProtKB-KW"/>
</dbReference>
<sequence length="146" mass="16013">PNETTLYLSEALNKDGQKYSAQLWRFKVDIKTGAVSDKRLFVDFAALDGTQGSVVDGIRVDVKGNLYVTRNGGWEVDVFAPDARLLRRIRLNFKSPTNLEFGGPDGKTLYVVGRCGDAAWTQGVGCVDTYQAPAAGRSWTLLQNVP</sequence>
<evidence type="ECO:0000259" key="2">
    <source>
        <dbReference type="Pfam" id="PF08450"/>
    </source>
</evidence>
<organism evidence="3 4">
    <name type="scientific">Tribonema minus</name>
    <dbReference type="NCBI Taxonomy" id="303371"/>
    <lineage>
        <taxon>Eukaryota</taxon>
        <taxon>Sar</taxon>
        <taxon>Stramenopiles</taxon>
        <taxon>Ochrophyta</taxon>
        <taxon>PX clade</taxon>
        <taxon>Xanthophyceae</taxon>
        <taxon>Tribonematales</taxon>
        <taxon>Tribonemataceae</taxon>
        <taxon>Tribonema</taxon>
    </lineage>
</organism>
<dbReference type="Gene3D" id="2.120.10.30">
    <property type="entry name" value="TolB, C-terminal domain"/>
    <property type="match status" value="1"/>
</dbReference>
<gene>
    <name evidence="3" type="ORF">JKP88DRAFT_286604</name>
</gene>
<keyword evidence="1" id="KW-0378">Hydrolase</keyword>
<dbReference type="Pfam" id="PF08450">
    <property type="entry name" value="SGL"/>
    <property type="match status" value="1"/>
</dbReference>
<dbReference type="SUPFAM" id="SSF63829">
    <property type="entry name" value="Calcium-dependent phosphotriesterase"/>
    <property type="match status" value="1"/>
</dbReference>
<dbReference type="InterPro" id="IPR011042">
    <property type="entry name" value="6-blade_b-propeller_TolB-like"/>
</dbReference>
<name>A0A835ZDS6_9STRA</name>
<reference evidence="3" key="1">
    <citation type="submission" date="2021-02" db="EMBL/GenBank/DDBJ databases">
        <title>First Annotated Genome of the Yellow-green Alga Tribonema minus.</title>
        <authorList>
            <person name="Mahan K.M."/>
        </authorList>
    </citation>
    <scope>NUCLEOTIDE SEQUENCE</scope>
    <source>
        <strain evidence="3">UTEX B ZZ1240</strain>
    </source>
</reference>
<evidence type="ECO:0000313" key="3">
    <source>
        <dbReference type="EMBL" id="KAG5189500.1"/>
    </source>
</evidence>
<protein>
    <submittedName>
        <fullName evidence="3">SMP-30/Gluconolaconase/LRE-like region-domain-containing protein</fullName>
    </submittedName>
</protein>
<dbReference type="AlphaFoldDB" id="A0A835ZDS6"/>
<dbReference type="InterPro" id="IPR051262">
    <property type="entry name" value="SMP-30/CGR1_Lactonase"/>
</dbReference>
<accession>A0A835ZDS6</accession>
<dbReference type="PANTHER" id="PTHR47572">
    <property type="entry name" value="LIPOPROTEIN-RELATED"/>
    <property type="match status" value="1"/>
</dbReference>
<keyword evidence="4" id="KW-1185">Reference proteome</keyword>
<evidence type="ECO:0000256" key="1">
    <source>
        <dbReference type="ARBA" id="ARBA00022801"/>
    </source>
</evidence>
<dbReference type="PANTHER" id="PTHR47572:SF4">
    <property type="entry name" value="LACTONASE DRP35"/>
    <property type="match status" value="1"/>
</dbReference>
<proteinExistence type="predicted"/>
<evidence type="ECO:0000313" key="4">
    <source>
        <dbReference type="Proteomes" id="UP000664859"/>
    </source>
</evidence>
<comment type="caution">
    <text evidence="3">The sequence shown here is derived from an EMBL/GenBank/DDBJ whole genome shotgun (WGS) entry which is preliminary data.</text>
</comment>
<dbReference type="OrthoDB" id="423498at2759"/>